<dbReference type="InterPro" id="IPR036388">
    <property type="entry name" value="WH-like_DNA-bd_sf"/>
</dbReference>
<dbReference type="GO" id="GO:0006355">
    <property type="term" value="P:regulation of DNA-templated transcription"/>
    <property type="evidence" value="ECO:0007669"/>
    <property type="project" value="InterPro"/>
</dbReference>
<proteinExistence type="predicted"/>
<organism evidence="3">
    <name type="scientific">Salmonella enterica</name>
    <name type="common">Salmonella choleraesuis</name>
    <dbReference type="NCBI Taxonomy" id="28901"/>
    <lineage>
        <taxon>Bacteria</taxon>
        <taxon>Pseudomonadati</taxon>
        <taxon>Pseudomonadota</taxon>
        <taxon>Gammaproteobacteria</taxon>
        <taxon>Enterobacterales</taxon>
        <taxon>Enterobacteriaceae</taxon>
        <taxon>Salmonella</taxon>
    </lineage>
</organism>
<sequence length="55" mass="6189">VAAGLSVKSCSNLLDRNIKTISTQKRSAYKKMDITTDVELIHLMLNEFYISVDIT</sequence>
<dbReference type="EMBL" id="AACYLU010000151">
    <property type="protein sequence ID" value="EAN5418510.1"/>
    <property type="molecule type" value="Genomic_DNA"/>
</dbReference>
<comment type="caution">
    <text evidence="3">The sequence shown here is derived from an EMBL/GenBank/DDBJ whole genome shotgun (WGS) entry which is preliminary data.</text>
</comment>
<dbReference type="SUPFAM" id="SSF46894">
    <property type="entry name" value="C-terminal effector domain of the bipartite response regulators"/>
    <property type="match status" value="1"/>
</dbReference>
<dbReference type="Gene3D" id="1.10.10.10">
    <property type="entry name" value="Winged helix-like DNA-binding domain superfamily/Winged helix DNA-binding domain"/>
    <property type="match status" value="1"/>
</dbReference>
<reference evidence="3" key="1">
    <citation type="submission" date="2018-11" db="EMBL/GenBank/DDBJ databases">
        <authorList>
            <consortium name="PulseNet: The National Subtyping Network for Foodborne Disease Surveillance"/>
            <person name="Tarr C.L."/>
            <person name="Trees E."/>
            <person name="Katz L.S."/>
            <person name="Carleton-Romer H.A."/>
            <person name="Stroika S."/>
            <person name="Kucerova Z."/>
            <person name="Roache K.F."/>
            <person name="Sabol A.L."/>
            <person name="Besser J."/>
            <person name="Gerner-Smidt P."/>
        </authorList>
    </citation>
    <scope>NUCLEOTIDE SEQUENCE</scope>
    <source>
        <strain evidence="3">PNUSAS057783</strain>
    </source>
</reference>
<keyword evidence="1" id="KW-0238">DNA-binding</keyword>
<feature type="domain" description="HTH luxR-type" evidence="2">
    <location>
        <begin position="1"/>
        <end position="48"/>
    </location>
</feature>
<dbReference type="PROSITE" id="PS50043">
    <property type="entry name" value="HTH_LUXR_2"/>
    <property type="match status" value="1"/>
</dbReference>
<protein>
    <submittedName>
        <fullName evidence="3">Spore gernimation protein GerE</fullName>
    </submittedName>
</protein>
<feature type="non-terminal residue" evidence="3">
    <location>
        <position position="1"/>
    </location>
</feature>
<name>A0A629I8J9_SALER</name>
<dbReference type="InterPro" id="IPR016032">
    <property type="entry name" value="Sig_transdc_resp-reg_C-effctor"/>
</dbReference>
<dbReference type="InterPro" id="IPR000792">
    <property type="entry name" value="Tscrpt_reg_LuxR_C"/>
</dbReference>
<accession>A0A629I8J9</accession>
<evidence type="ECO:0000313" key="3">
    <source>
        <dbReference type="EMBL" id="EAN5418510.1"/>
    </source>
</evidence>
<dbReference type="AlphaFoldDB" id="A0A629I8J9"/>
<gene>
    <name evidence="3" type="ORF">EIU92_20365</name>
</gene>
<evidence type="ECO:0000259" key="2">
    <source>
        <dbReference type="PROSITE" id="PS50043"/>
    </source>
</evidence>
<evidence type="ECO:0000256" key="1">
    <source>
        <dbReference type="ARBA" id="ARBA00023125"/>
    </source>
</evidence>
<dbReference type="GO" id="GO:0003677">
    <property type="term" value="F:DNA binding"/>
    <property type="evidence" value="ECO:0007669"/>
    <property type="project" value="UniProtKB-KW"/>
</dbReference>